<dbReference type="InterPro" id="IPR022683">
    <property type="entry name" value="Calpain_III"/>
</dbReference>
<dbReference type="CDD" id="cd00044">
    <property type="entry name" value="CysPc"/>
    <property type="match status" value="1"/>
</dbReference>
<feature type="domain" description="Calpain catalytic" evidence="24">
    <location>
        <begin position="258"/>
        <end position="525"/>
    </location>
</feature>
<evidence type="ECO:0000256" key="21">
    <source>
        <dbReference type="PIRSR" id="PIRSR622684-1"/>
    </source>
</evidence>
<keyword evidence="11" id="KW-0479">Metal-binding</keyword>
<evidence type="ECO:0000256" key="8">
    <source>
        <dbReference type="ARBA" id="ARBA00022475"/>
    </source>
</evidence>
<dbReference type="SMART" id="SM00720">
    <property type="entry name" value="calpain_III"/>
    <property type="match status" value="1"/>
</dbReference>
<dbReference type="Pfam" id="PF00648">
    <property type="entry name" value="Peptidase_C2"/>
    <property type="match status" value="1"/>
</dbReference>
<dbReference type="Gene3D" id="1.10.238.10">
    <property type="entry name" value="EF-hand"/>
    <property type="match status" value="1"/>
</dbReference>
<evidence type="ECO:0000256" key="13">
    <source>
        <dbReference type="ARBA" id="ARBA00022801"/>
    </source>
</evidence>
<dbReference type="GO" id="GO:0006508">
    <property type="term" value="P:proteolysis"/>
    <property type="evidence" value="ECO:0007669"/>
    <property type="project" value="UniProtKB-KW"/>
</dbReference>
<keyword evidence="9" id="KW-0963">Cytoplasm</keyword>
<comment type="similarity">
    <text evidence="5">Belongs to the peptidase C2 family.</text>
</comment>
<reference evidence="27" key="1">
    <citation type="submission" date="2025-08" db="UniProtKB">
        <authorList>
            <consortium name="RefSeq"/>
        </authorList>
    </citation>
    <scope>IDENTIFICATION</scope>
</reference>
<dbReference type="InterPro" id="IPR033883">
    <property type="entry name" value="C2_III"/>
</dbReference>
<dbReference type="Pfam" id="PF01067">
    <property type="entry name" value="Calpain_III"/>
    <property type="match status" value="1"/>
</dbReference>
<dbReference type="InterPro" id="IPR038765">
    <property type="entry name" value="Papain-like_cys_pep_sf"/>
</dbReference>
<keyword evidence="16" id="KW-0472">Membrane</keyword>
<evidence type="ECO:0000256" key="16">
    <source>
        <dbReference type="ARBA" id="ARBA00023136"/>
    </source>
</evidence>
<dbReference type="GO" id="GO:0005737">
    <property type="term" value="C:cytoplasm"/>
    <property type="evidence" value="ECO:0007669"/>
    <property type="project" value="UniProtKB-SubCell"/>
</dbReference>
<dbReference type="OrthoDB" id="424753at2759"/>
<protein>
    <recommendedName>
        <fullName evidence="7">Calpain-2 catalytic subunit</fullName>
        <ecNumber evidence="6">3.4.22.53</ecNumber>
    </recommendedName>
    <alternativeName>
        <fullName evidence="18">Calcium-activated neutral proteinase 2</fullName>
    </alternativeName>
    <alternativeName>
        <fullName evidence="19">Calpain M-type</fullName>
    </alternativeName>
    <alternativeName>
        <fullName evidence="20">Calpain-2 large subunit</fullName>
    </alternativeName>
    <alternativeName>
        <fullName evidence="17">Millimolar-calpain</fullName>
    </alternativeName>
</protein>
<dbReference type="GO" id="GO:0005509">
    <property type="term" value="F:calcium ion binding"/>
    <property type="evidence" value="ECO:0007669"/>
    <property type="project" value="InterPro"/>
</dbReference>
<proteinExistence type="inferred from homology"/>
<evidence type="ECO:0000256" key="2">
    <source>
        <dbReference type="ARBA" id="ARBA00001913"/>
    </source>
</evidence>
<dbReference type="PRINTS" id="PR00704">
    <property type="entry name" value="CALPAIN"/>
</dbReference>
<keyword evidence="12" id="KW-0677">Repeat</keyword>
<keyword evidence="14 22" id="KW-0788">Thiol protease</keyword>
<dbReference type="InterPro" id="IPR042736">
    <property type="entry name" value="EFh_PEF_CAPN2"/>
</dbReference>
<keyword evidence="8" id="KW-1003">Cell membrane</keyword>
<dbReference type="InterPro" id="IPR022682">
    <property type="entry name" value="Calpain_domain_III"/>
</dbReference>
<keyword evidence="15" id="KW-0106">Calcium</keyword>
<comment type="subcellular location">
    <subcellularLocation>
        <location evidence="3">Cell membrane</location>
    </subcellularLocation>
    <subcellularLocation>
        <location evidence="4">Cytoplasm</location>
    </subcellularLocation>
</comment>
<evidence type="ECO:0000256" key="17">
    <source>
        <dbReference type="ARBA" id="ARBA00030109"/>
    </source>
</evidence>
<dbReference type="PROSITE" id="PS50222">
    <property type="entry name" value="EF_HAND_2"/>
    <property type="match status" value="1"/>
</dbReference>
<evidence type="ECO:0000256" key="6">
    <source>
        <dbReference type="ARBA" id="ARBA00012481"/>
    </source>
</evidence>
<dbReference type="Pfam" id="PF13833">
    <property type="entry name" value="EF-hand_8"/>
    <property type="match status" value="1"/>
</dbReference>
<dbReference type="Proteomes" id="UP000189704">
    <property type="component" value="Unplaced"/>
</dbReference>
<evidence type="ECO:0000256" key="12">
    <source>
        <dbReference type="ARBA" id="ARBA00022737"/>
    </source>
</evidence>
<feature type="active site" evidence="21 22">
    <location>
        <position position="443"/>
    </location>
</feature>
<evidence type="ECO:0000256" key="11">
    <source>
        <dbReference type="ARBA" id="ARBA00022723"/>
    </source>
</evidence>
<dbReference type="FunFam" id="3.90.70.10:FF:000001">
    <property type="entry name" value="Calpain-1 catalytic subunit"/>
    <property type="match status" value="1"/>
</dbReference>
<keyword evidence="10 22" id="KW-0645">Protease</keyword>
<dbReference type="GO" id="GO:0005886">
    <property type="term" value="C:plasma membrane"/>
    <property type="evidence" value="ECO:0007669"/>
    <property type="project" value="UniProtKB-SubCell"/>
</dbReference>
<dbReference type="Gene3D" id="2.60.120.380">
    <property type="match status" value="1"/>
</dbReference>
<dbReference type="EC" id="3.4.22.53" evidence="6"/>
<evidence type="ECO:0000256" key="3">
    <source>
        <dbReference type="ARBA" id="ARBA00004236"/>
    </source>
</evidence>
<keyword evidence="26" id="KW-1185">Reference proteome</keyword>
<dbReference type="KEGG" id="csyr:103272581"/>
<dbReference type="PROSITE" id="PS00018">
    <property type="entry name" value="EF_HAND_1"/>
    <property type="match status" value="1"/>
</dbReference>
<evidence type="ECO:0000259" key="25">
    <source>
        <dbReference type="PROSITE" id="PS50222"/>
    </source>
</evidence>
<dbReference type="Gene3D" id="3.90.70.10">
    <property type="entry name" value="Cysteine proteinases"/>
    <property type="match status" value="1"/>
</dbReference>
<dbReference type="FunFam" id="2.60.120.380:FF:000001">
    <property type="entry name" value="Calpain-1 catalytic subunit"/>
    <property type="match status" value="1"/>
</dbReference>
<dbReference type="STRING" id="1868482.ENSTSYP00000010593"/>
<evidence type="ECO:0000256" key="20">
    <source>
        <dbReference type="ARBA" id="ARBA00032544"/>
    </source>
</evidence>
<dbReference type="InterPro" id="IPR002048">
    <property type="entry name" value="EF_hand_dom"/>
</dbReference>
<feature type="region of interest" description="Disordered" evidence="23">
    <location>
        <begin position="1"/>
        <end position="44"/>
    </location>
</feature>
<organism evidence="26 27">
    <name type="scientific">Carlito syrichta</name>
    <name type="common">Philippine tarsier</name>
    <name type="synonym">Tarsius syrichta</name>
    <dbReference type="NCBI Taxonomy" id="1868482"/>
    <lineage>
        <taxon>Eukaryota</taxon>
        <taxon>Metazoa</taxon>
        <taxon>Chordata</taxon>
        <taxon>Craniata</taxon>
        <taxon>Vertebrata</taxon>
        <taxon>Euteleostomi</taxon>
        <taxon>Mammalia</taxon>
        <taxon>Eutheria</taxon>
        <taxon>Euarchontoglires</taxon>
        <taxon>Primates</taxon>
        <taxon>Haplorrhini</taxon>
        <taxon>Tarsiiformes</taxon>
        <taxon>Tarsiidae</taxon>
        <taxon>Carlito</taxon>
    </lineage>
</organism>
<evidence type="ECO:0000259" key="24">
    <source>
        <dbReference type="PROSITE" id="PS50203"/>
    </source>
</evidence>
<gene>
    <name evidence="27" type="primary">CAPN2</name>
</gene>
<evidence type="ECO:0000256" key="18">
    <source>
        <dbReference type="ARBA" id="ARBA00031308"/>
    </source>
</evidence>
<dbReference type="SUPFAM" id="SSF47473">
    <property type="entry name" value="EF-hand"/>
    <property type="match status" value="1"/>
</dbReference>
<evidence type="ECO:0000256" key="22">
    <source>
        <dbReference type="PROSITE-ProRule" id="PRU00239"/>
    </source>
</evidence>
<dbReference type="FunFam" id="1.10.238.10:FF:000099">
    <property type="entry name" value="calpain-2 catalytic subunit"/>
    <property type="match status" value="1"/>
</dbReference>
<evidence type="ECO:0000256" key="15">
    <source>
        <dbReference type="ARBA" id="ARBA00022837"/>
    </source>
</evidence>
<dbReference type="AlphaFoldDB" id="A0A3Q0EFA1"/>
<comment type="catalytic activity">
    <reaction evidence="1">
        <text>Broad endopeptidase specificity.</text>
        <dbReference type="EC" id="3.4.22.53"/>
    </reaction>
</comment>
<dbReference type="SMART" id="SM00230">
    <property type="entry name" value="CysPc"/>
    <property type="match status" value="1"/>
</dbReference>
<evidence type="ECO:0000256" key="7">
    <source>
        <dbReference type="ARBA" id="ARBA00014052"/>
    </source>
</evidence>
<evidence type="ECO:0000256" key="1">
    <source>
        <dbReference type="ARBA" id="ARBA00001223"/>
    </source>
</evidence>
<dbReference type="CDD" id="cd00214">
    <property type="entry name" value="Calpain_III"/>
    <property type="match status" value="1"/>
</dbReference>
<dbReference type="CTD" id="824"/>
<comment type="cofactor">
    <cofactor evidence="2">
        <name>Ca(2+)</name>
        <dbReference type="ChEBI" id="CHEBI:29108"/>
    </cofactor>
</comment>
<name>A0A3Q0EFA1_CARSF</name>
<dbReference type="InterPro" id="IPR036213">
    <property type="entry name" value="Calpain_III_sf"/>
</dbReference>
<evidence type="ECO:0000256" key="5">
    <source>
        <dbReference type="ARBA" id="ARBA00007623"/>
    </source>
</evidence>
<evidence type="ECO:0000256" key="23">
    <source>
        <dbReference type="SAM" id="MobiDB-lite"/>
    </source>
</evidence>
<evidence type="ECO:0000256" key="4">
    <source>
        <dbReference type="ARBA" id="ARBA00004496"/>
    </source>
</evidence>
<sequence>MTGRAAEPGQPGRFLFATSGSPNCDPVAAQERQPRDGSGSRGLRIPEDVEVLLGASATPSLHRQKPRGPLQGLYPALQGLCPPSPSRPGDKFCSLIGLSVWFPVHSLPVPPPPRHFTRLPSPHLGTASWEIQLLGPCSENKPSSLAFTPRRLPGHFHHPKSSPQALHKFQCSEASLIATLNFDSFGETAKGTRKFLKHNGKILLGLYFRRASTIRARVYRGEIQVPPRRSRSHPGPTQENGLTERYLPGGLTALCGSRSQELCADPQFIVGGATRTDICQGALGDCWLLAAIASLTLNEEILARVVPLDQSFQENYAGIFHFQFWQYGEWVEVVVDDRLPTKDGELLFVHSAEGSEFWSALLEKAYAKINGCYEALSGGATTEGFEDFTGGIAEWYELRKAPPNLFKIIQKALQKGSLLGCSIDITSAADSEAITFQKLVKGHAYSVTGAEEVESNGSLQKLIRIRNPWGEVEWTGKWNDNCPNWNTIDPEERERLTRRHEDGEFWMSFRDFLGHYSRLEICNLTPDTLTSDTYKKWKLTKMDGNWRRGSTAGGCRNYPNTFWMNPQYLIKLEEEDEDQEDGESGCTFLVGLIQKHRRRQRKMGEDMHTIGFGIYEVPEELTGQTNIHLSKKFFLTTRARERSDTFINLREVLNRFKLPPGEYILVPSTFEPNKDGDFCVRVFSEKKADYQAVDDEIEANLEEIDISEDDIDDGFRRLFTQLAGEDAEISAFELQTILRRVLAKRQDIKSDGFSIETCKIMVDMLDSDGSGKLGLKEFYILWTKIQKYQKIYREIDVDRSGTMNSYEMRKALEEAGFKLPCELHQVIVARFADDQLIIDFDNFVRCLVRLETLFKIFKQLDPEDTGTIELDLISWLCFSVL</sequence>
<evidence type="ECO:0000313" key="27">
    <source>
        <dbReference type="RefSeq" id="XP_021574261.1"/>
    </source>
</evidence>
<feature type="active site" evidence="21 22">
    <location>
        <position position="286"/>
    </location>
</feature>
<dbReference type="InterPro" id="IPR001300">
    <property type="entry name" value="Peptidase_C2_calpain_cat"/>
</dbReference>
<dbReference type="PANTHER" id="PTHR10183:SF268">
    <property type="entry name" value="CALPAIN-2 CATALYTIC SUBUNIT"/>
    <property type="match status" value="1"/>
</dbReference>
<dbReference type="GO" id="GO:0004198">
    <property type="term" value="F:calcium-dependent cysteine-type endopeptidase activity"/>
    <property type="evidence" value="ECO:0007669"/>
    <property type="project" value="UniProtKB-EC"/>
</dbReference>
<dbReference type="InterPro" id="IPR000169">
    <property type="entry name" value="Pept_cys_AS"/>
</dbReference>
<dbReference type="RefSeq" id="XP_021574261.1">
    <property type="nucleotide sequence ID" value="XM_021718586.1"/>
</dbReference>
<dbReference type="CDD" id="cd16199">
    <property type="entry name" value="EFh_PEF_CAPN2"/>
    <property type="match status" value="1"/>
</dbReference>
<evidence type="ECO:0000256" key="14">
    <source>
        <dbReference type="ARBA" id="ARBA00022807"/>
    </source>
</evidence>
<feature type="domain" description="EF-hand" evidence="25">
    <location>
        <begin position="783"/>
        <end position="818"/>
    </location>
</feature>
<dbReference type="GeneID" id="103272581"/>
<dbReference type="PANTHER" id="PTHR10183">
    <property type="entry name" value="CALPAIN"/>
    <property type="match status" value="1"/>
</dbReference>
<evidence type="ECO:0000256" key="19">
    <source>
        <dbReference type="ARBA" id="ARBA00032449"/>
    </source>
</evidence>
<dbReference type="PROSITE" id="PS50203">
    <property type="entry name" value="CALPAIN_CAT"/>
    <property type="match status" value="1"/>
</dbReference>
<evidence type="ECO:0000256" key="10">
    <source>
        <dbReference type="ARBA" id="ARBA00022670"/>
    </source>
</evidence>
<dbReference type="SUPFAM" id="SSF49758">
    <property type="entry name" value="Calpain large subunit, middle domain (domain III)"/>
    <property type="match status" value="1"/>
</dbReference>
<accession>A0A3Q0EFA1</accession>
<evidence type="ECO:0000256" key="9">
    <source>
        <dbReference type="ARBA" id="ARBA00022490"/>
    </source>
</evidence>
<keyword evidence="13 22" id="KW-0378">Hydrolase</keyword>
<evidence type="ECO:0000313" key="26">
    <source>
        <dbReference type="Proteomes" id="UP000189704"/>
    </source>
</evidence>
<dbReference type="InterPro" id="IPR022684">
    <property type="entry name" value="Calpain_cysteine_protease"/>
</dbReference>
<dbReference type="InterPro" id="IPR011992">
    <property type="entry name" value="EF-hand-dom_pair"/>
</dbReference>
<feature type="active site" evidence="21 22">
    <location>
        <position position="467"/>
    </location>
</feature>
<dbReference type="PROSITE" id="PS00139">
    <property type="entry name" value="THIOL_PROTEASE_CYS"/>
    <property type="match status" value="1"/>
</dbReference>
<dbReference type="InterPro" id="IPR018247">
    <property type="entry name" value="EF_Hand_1_Ca_BS"/>
</dbReference>
<dbReference type="SUPFAM" id="SSF54001">
    <property type="entry name" value="Cysteine proteinases"/>
    <property type="match status" value="1"/>
</dbReference>